<comment type="caution">
    <text evidence="4">The sequence shown here is derived from an EMBL/GenBank/DDBJ whole genome shotgun (WGS) entry which is preliminary data.</text>
</comment>
<gene>
    <name evidence="4" type="ORF">LCGC14_2090750</name>
</gene>
<evidence type="ECO:0000256" key="2">
    <source>
        <dbReference type="ARBA" id="ARBA00023157"/>
    </source>
</evidence>
<dbReference type="EMBL" id="LAZR01025458">
    <property type="protein sequence ID" value="KKL71854.1"/>
    <property type="molecule type" value="Genomic_DNA"/>
</dbReference>
<dbReference type="CDD" id="cd00110">
    <property type="entry name" value="LamG"/>
    <property type="match status" value="1"/>
</dbReference>
<keyword evidence="2" id="KW-1015">Disulfide bond</keyword>
<dbReference type="SMART" id="SM00560">
    <property type="entry name" value="LamGL"/>
    <property type="match status" value="1"/>
</dbReference>
<accession>A0A0F9ED30</accession>
<dbReference type="Pfam" id="PF13385">
    <property type="entry name" value="Laminin_G_3"/>
    <property type="match status" value="1"/>
</dbReference>
<protein>
    <recommendedName>
        <fullName evidence="3">LamG-like jellyroll fold domain-containing protein</fullName>
    </recommendedName>
</protein>
<dbReference type="SUPFAM" id="SSF49899">
    <property type="entry name" value="Concanavalin A-like lectins/glucanases"/>
    <property type="match status" value="1"/>
</dbReference>
<evidence type="ECO:0000313" key="4">
    <source>
        <dbReference type="EMBL" id="KKL71854.1"/>
    </source>
</evidence>
<reference evidence="4" key="1">
    <citation type="journal article" date="2015" name="Nature">
        <title>Complex archaea that bridge the gap between prokaryotes and eukaryotes.</title>
        <authorList>
            <person name="Spang A."/>
            <person name="Saw J.H."/>
            <person name="Jorgensen S.L."/>
            <person name="Zaremba-Niedzwiedzka K."/>
            <person name="Martijn J."/>
            <person name="Lind A.E."/>
            <person name="van Eijk R."/>
            <person name="Schleper C."/>
            <person name="Guy L."/>
            <person name="Ettema T.J."/>
        </authorList>
    </citation>
    <scope>NUCLEOTIDE SEQUENCE</scope>
</reference>
<dbReference type="InterPro" id="IPR001791">
    <property type="entry name" value="Laminin_G"/>
</dbReference>
<evidence type="ECO:0000259" key="3">
    <source>
        <dbReference type="SMART" id="SM00560"/>
    </source>
</evidence>
<evidence type="ECO:0000256" key="1">
    <source>
        <dbReference type="ARBA" id="ARBA00022729"/>
    </source>
</evidence>
<feature type="non-terminal residue" evidence="4">
    <location>
        <position position="1"/>
    </location>
</feature>
<sequence>GNTITHSKNSFLAGNISAGKVYKISGCSTTTANNILFVADRVTAGTITARGNPFTVQASETGPVTLTEYNPTDFHFVDDSLSVSPAGGGIALRPKQYRFVDRIHFSGAGAVESKFQDWYLNDVGLPPPTDIDATATNGDAATGMTLGTGLEIGIVATAGTDAAPGEWSSGIYILAMSWKLDDGQESELYVPSTDVPFGTTLAEGDYLTLTVRALGPFDERISGARIYCKIDESDDPWVLLADVSMADGARATLSGSYNAWAESATENTAYTSNFVSIRSNIDTYEGLTGSTPDAIIESFTDDNRFWDASVIGGNRCFLFGPRYKDASGKVVHYRDRIIYSKINQLDVFPVGNYIDVTGSDAEDYVAGGIYGNDLLAFKQNTLYIIDISDPLQFRMKQDQQQGKYPFRGLSRPGAYFETAHGPAWCNRYGLWLYNGAEIIDLMGERVQRSKHPLAYQGYMEFDGSDDKIVTGTDANLAYNDATPLSLEAWFRTTNTGTNKTIIGLWQSASSTNDDIINLQMNSGTLRFYIIEDWSTQYIAVTTDNTYNDGLWHHVVATFDGTSLNTGMEIYVDGALAGITRSGSGVVTGFTSTNTLAMGNSAKWQASTFFEGDVALGRLWNRELSAAEIALLAAGQPVAAADQWGNQTELQTSHTNNGGYDVFTSGDANTISAERTSGAGAPKTYS</sequence>
<dbReference type="InterPro" id="IPR013320">
    <property type="entry name" value="ConA-like_dom_sf"/>
</dbReference>
<proteinExistence type="predicted"/>
<dbReference type="AlphaFoldDB" id="A0A0F9ED30"/>
<dbReference type="InterPro" id="IPR006558">
    <property type="entry name" value="LamG-like"/>
</dbReference>
<name>A0A0F9ED30_9ZZZZ</name>
<feature type="domain" description="LamG-like jellyroll fold" evidence="3">
    <location>
        <begin position="482"/>
        <end position="626"/>
    </location>
</feature>
<organism evidence="4">
    <name type="scientific">marine sediment metagenome</name>
    <dbReference type="NCBI Taxonomy" id="412755"/>
    <lineage>
        <taxon>unclassified sequences</taxon>
        <taxon>metagenomes</taxon>
        <taxon>ecological metagenomes</taxon>
    </lineage>
</organism>
<dbReference type="Gene3D" id="2.60.120.200">
    <property type="match status" value="1"/>
</dbReference>
<feature type="non-terminal residue" evidence="4">
    <location>
        <position position="685"/>
    </location>
</feature>
<keyword evidence="1" id="KW-0732">Signal</keyword>